<comment type="caution">
    <text evidence="1">The sequence shown here is derived from an EMBL/GenBank/DDBJ whole genome shotgun (WGS) entry which is preliminary data.</text>
</comment>
<keyword evidence="2" id="KW-1185">Reference proteome</keyword>
<accession>A0A8T0GX76</accession>
<dbReference type="EMBL" id="CM026429">
    <property type="protein sequence ID" value="KAG0563503.1"/>
    <property type="molecule type" value="Genomic_DNA"/>
</dbReference>
<protein>
    <submittedName>
        <fullName evidence="1">Uncharacterized protein</fullName>
    </submittedName>
</protein>
<dbReference type="Proteomes" id="UP000822688">
    <property type="component" value="Chromosome 8"/>
</dbReference>
<reference evidence="1" key="1">
    <citation type="submission" date="2020-06" db="EMBL/GenBank/DDBJ databases">
        <title>WGS assembly of Ceratodon purpureus strain R40.</title>
        <authorList>
            <person name="Carey S.B."/>
            <person name="Jenkins J."/>
            <person name="Shu S."/>
            <person name="Lovell J.T."/>
            <person name="Sreedasyam A."/>
            <person name="Maumus F."/>
            <person name="Tiley G.P."/>
            <person name="Fernandez-Pozo N."/>
            <person name="Barry K."/>
            <person name="Chen C."/>
            <person name="Wang M."/>
            <person name="Lipzen A."/>
            <person name="Daum C."/>
            <person name="Saski C.A."/>
            <person name="Payton A.C."/>
            <person name="Mcbreen J.C."/>
            <person name="Conrad R.E."/>
            <person name="Kollar L.M."/>
            <person name="Olsson S."/>
            <person name="Huttunen S."/>
            <person name="Landis J.B."/>
            <person name="Wickett N.J."/>
            <person name="Johnson M.G."/>
            <person name="Rensing S.A."/>
            <person name="Grimwood J."/>
            <person name="Schmutz J."/>
            <person name="Mcdaniel S.F."/>
        </authorList>
    </citation>
    <scope>NUCLEOTIDE SEQUENCE</scope>
    <source>
        <strain evidence="1">R40</strain>
    </source>
</reference>
<organism evidence="1 2">
    <name type="scientific">Ceratodon purpureus</name>
    <name type="common">Fire moss</name>
    <name type="synonym">Dicranum purpureum</name>
    <dbReference type="NCBI Taxonomy" id="3225"/>
    <lineage>
        <taxon>Eukaryota</taxon>
        <taxon>Viridiplantae</taxon>
        <taxon>Streptophyta</taxon>
        <taxon>Embryophyta</taxon>
        <taxon>Bryophyta</taxon>
        <taxon>Bryophytina</taxon>
        <taxon>Bryopsida</taxon>
        <taxon>Dicranidae</taxon>
        <taxon>Pseudoditrichales</taxon>
        <taxon>Ditrichaceae</taxon>
        <taxon>Ceratodon</taxon>
    </lineage>
</organism>
<evidence type="ECO:0000313" key="2">
    <source>
        <dbReference type="Proteomes" id="UP000822688"/>
    </source>
</evidence>
<sequence length="105" mass="11584">MINPDNWNPNERAITHLRMLCLPVNVGLLLEIFSKLRFSCLLDHGVNSGEFHIKITVTVFAPSSLCIANSRGQLRDLALASSLVVGILRTFLKPHKPFCSSALLA</sequence>
<proteinExistence type="predicted"/>
<name>A0A8T0GX76_CERPU</name>
<gene>
    <name evidence="1" type="ORF">KC19_8G036500</name>
</gene>
<dbReference type="AlphaFoldDB" id="A0A8T0GX76"/>
<evidence type="ECO:0000313" key="1">
    <source>
        <dbReference type="EMBL" id="KAG0563503.1"/>
    </source>
</evidence>